<dbReference type="GO" id="GO:0016791">
    <property type="term" value="F:phosphatase activity"/>
    <property type="evidence" value="ECO:0007669"/>
    <property type="project" value="TreeGrafter"/>
</dbReference>
<evidence type="ECO:0000313" key="4">
    <source>
        <dbReference type="EMBL" id="KAB8342803.1"/>
    </source>
</evidence>
<keyword evidence="2" id="KW-1133">Transmembrane helix</keyword>
<accession>A0A5N6KUD8</accession>
<keyword evidence="2" id="KW-0812">Transmembrane</keyword>
<dbReference type="InterPro" id="IPR029033">
    <property type="entry name" value="His_PPase_superfam"/>
</dbReference>
<sequence length="476" mass="49866">MVRLSTALAAALPASAAAETVLGAYIFSRHGDRTAKKTPPTGLTNLGYQQVHDSGNYYSSRYVAADSQYHILGLNSSTVKLSQLAVSAPADGVLQNSASAFLQGLYPPVGANASAQTLANGTSVDAPLDGFQLIPIAAISSNAGSEDTTWLQDATGCANAETSSNQYFYSAEYEALLASTMDFYQRLYPVVNQTFSMKDMSFKNAYSIYDLINVAEIHNATIQSNDLVTASEDTFHQLLTLANSHEFGLAYNQSSPIRGVAGMQLAAEIVDFLNGTIAGAGKQKLGIQFGAYGTFLSFFGLSQLAGHADGDNFYGIADYAATMTFELYTDADVSTYPTTADDVRVRFMYNNGTTTVAQAPTVYPLFGQQSLNLSWADFAGNMSAFSIGSTEHWCSACGNSTGVCAPFSATAAASSSSSGNGNGLSPAVNGVIGAMVTLAVILLIEGLIVLVGGLRIVRKKDLRSSPGSSLSGPAKA</sequence>
<dbReference type="PANTHER" id="PTHR11567:SF142">
    <property type="entry name" value="PHOSPHOGLYCERATE MUTASE-LIKE PROTEIN"/>
    <property type="match status" value="1"/>
</dbReference>
<dbReference type="InterPro" id="IPR050645">
    <property type="entry name" value="Histidine_acid_phosphatase"/>
</dbReference>
<organism evidence="4 5">
    <name type="scientific">Carpinus fangiana</name>
    <dbReference type="NCBI Taxonomy" id="176857"/>
    <lineage>
        <taxon>Eukaryota</taxon>
        <taxon>Viridiplantae</taxon>
        <taxon>Streptophyta</taxon>
        <taxon>Embryophyta</taxon>
        <taxon>Tracheophyta</taxon>
        <taxon>Spermatophyta</taxon>
        <taxon>Magnoliopsida</taxon>
        <taxon>eudicotyledons</taxon>
        <taxon>Gunneridae</taxon>
        <taxon>Pentapetalae</taxon>
        <taxon>rosids</taxon>
        <taxon>fabids</taxon>
        <taxon>Fagales</taxon>
        <taxon>Betulaceae</taxon>
        <taxon>Carpinus</taxon>
    </lineage>
</organism>
<dbReference type="Pfam" id="PF00328">
    <property type="entry name" value="His_Phos_2"/>
    <property type="match status" value="1"/>
</dbReference>
<dbReference type="PANTHER" id="PTHR11567">
    <property type="entry name" value="ACID PHOSPHATASE-RELATED"/>
    <property type="match status" value="1"/>
</dbReference>
<feature type="chain" id="PRO_5024318157" description="Acid phosphatase" evidence="3">
    <location>
        <begin position="19"/>
        <end position="476"/>
    </location>
</feature>
<gene>
    <name evidence="4" type="ORF">FH972_022401</name>
</gene>
<name>A0A5N6KUD8_9ROSI</name>
<feature type="signal peptide" evidence="3">
    <location>
        <begin position="1"/>
        <end position="18"/>
    </location>
</feature>
<reference evidence="4 5" key="1">
    <citation type="submission" date="2019-06" db="EMBL/GenBank/DDBJ databases">
        <title>A chromosomal-level reference genome of Carpinus fangiana (Coryloideae, Betulaceae).</title>
        <authorList>
            <person name="Yang X."/>
            <person name="Wang Z."/>
            <person name="Zhang L."/>
            <person name="Hao G."/>
            <person name="Liu J."/>
            <person name="Yang Y."/>
        </authorList>
    </citation>
    <scope>NUCLEOTIDE SEQUENCE [LARGE SCALE GENOMIC DNA]</scope>
    <source>
        <strain evidence="4">Cfa_2016G</strain>
        <tissue evidence="4">Leaf</tissue>
    </source>
</reference>
<feature type="transmembrane region" description="Helical" evidence="2">
    <location>
        <begin position="431"/>
        <end position="454"/>
    </location>
</feature>
<proteinExistence type="inferred from homology"/>
<comment type="caution">
    <text evidence="4">The sequence shown here is derived from an EMBL/GenBank/DDBJ whole genome shotgun (WGS) entry which is preliminary data.</text>
</comment>
<dbReference type="Proteomes" id="UP000327013">
    <property type="component" value="Unassembled WGS sequence"/>
</dbReference>
<protein>
    <recommendedName>
        <fullName evidence="6">Acid phosphatase</fullName>
    </recommendedName>
</protein>
<dbReference type="InterPro" id="IPR000560">
    <property type="entry name" value="His_Pase_clade-2"/>
</dbReference>
<dbReference type="AlphaFoldDB" id="A0A5N6KUD8"/>
<keyword evidence="5" id="KW-1185">Reference proteome</keyword>
<evidence type="ECO:0008006" key="6">
    <source>
        <dbReference type="Google" id="ProtNLM"/>
    </source>
</evidence>
<dbReference type="CDD" id="cd07061">
    <property type="entry name" value="HP_HAP_like"/>
    <property type="match status" value="1"/>
</dbReference>
<dbReference type="OrthoDB" id="258392at2759"/>
<comment type="similarity">
    <text evidence="1">Belongs to the histidine acid phosphatase family.</text>
</comment>
<evidence type="ECO:0000256" key="2">
    <source>
        <dbReference type="SAM" id="Phobius"/>
    </source>
</evidence>
<evidence type="ECO:0000256" key="3">
    <source>
        <dbReference type="SAM" id="SignalP"/>
    </source>
</evidence>
<keyword evidence="2" id="KW-0472">Membrane</keyword>
<evidence type="ECO:0000313" key="5">
    <source>
        <dbReference type="Proteomes" id="UP000327013"/>
    </source>
</evidence>
<evidence type="ECO:0000256" key="1">
    <source>
        <dbReference type="ARBA" id="ARBA00005375"/>
    </source>
</evidence>
<dbReference type="Gene3D" id="3.40.50.1240">
    <property type="entry name" value="Phosphoglycerate mutase-like"/>
    <property type="match status" value="1"/>
</dbReference>
<dbReference type="EMBL" id="VIBQ01000012">
    <property type="protein sequence ID" value="KAB8342803.1"/>
    <property type="molecule type" value="Genomic_DNA"/>
</dbReference>
<keyword evidence="3" id="KW-0732">Signal</keyword>
<dbReference type="SUPFAM" id="SSF53254">
    <property type="entry name" value="Phosphoglycerate mutase-like"/>
    <property type="match status" value="1"/>
</dbReference>